<name>A0A4D7B0S0_9HYPH</name>
<feature type="transmembrane region" description="Helical" evidence="1">
    <location>
        <begin position="151"/>
        <end position="169"/>
    </location>
</feature>
<dbReference type="AlphaFoldDB" id="A0A4D7B0S0"/>
<accession>A0A4D7B0S0</accession>
<organism evidence="3 4">
    <name type="scientific">Phreatobacter stygius</name>
    <dbReference type="NCBI Taxonomy" id="1940610"/>
    <lineage>
        <taxon>Bacteria</taxon>
        <taxon>Pseudomonadati</taxon>
        <taxon>Pseudomonadota</taxon>
        <taxon>Alphaproteobacteria</taxon>
        <taxon>Hyphomicrobiales</taxon>
        <taxon>Phreatobacteraceae</taxon>
        <taxon>Phreatobacter</taxon>
    </lineage>
</organism>
<dbReference type="SUPFAM" id="SSF48317">
    <property type="entry name" value="Acid phosphatase/Vanadium-dependent haloperoxidase"/>
    <property type="match status" value="1"/>
</dbReference>
<dbReference type="InterPro" id="IPR000326">
    <property type="entry name" value="PAP2/HPO"/>
</dbReference>
<evidence type="ECO:0000313" key="3">
    <source>
        <dbReference type="EMBL" id="QCI63620.1"/>
    </source>
</evidence>
<dbReference type="SMART" id="SM00014">
    <property type="entry name" value="acidPPc"/>
    <property type="match status" value="1"/>
</dbReference>
<gene>
    <name evidence="3" type="ORF">E8M01_04820</name>
</gene>
<dbReference type="EMBL" id="CP039690">
    <property type="protein sequence ID" value="QCI63620.1"/>
    <property type="molecule type" value="Genomic_DNA"/>
</dbReference>
<dbReference type="KEGG" id="pstg:E8M01_04820"/>
<reference evidence="3 4" key="1">
    <citation type="submission" date="2019-04" db="EMBL/GenBank/DDBJ databases">
        <title>Phreatobacter aquaticus sp. nov.</title>
        <authorList>
            <person name="Choi A."/>
        </authorList>
    </citation>
    <scope>NUCLEOTIDE SEQUENCE [LARGE SCALE GENOMIC DNA]</scope>
    <source>
        <strain evidence="3 4">KCTC 52518</strain>
    </source>
</reference>
<dbReference type="OrthoDB" id="9801622at2"/>
<dbReference type="Pfam" id="PF01569">
    <property type="entry name" value="PAP2"/>
    <property type="match status" value="1"/>
</dbReference>
<feature type="transmembrane region" description="Helical" evidence="1">
    <location>
        <begin position="181"/>
        <end position="202"/>
    </location>
</feature>
<evidence type="ECO:0000313" key="4">
    <source>
        <dbReference type="Proteomes" id="UP000298781"/>
    </source>
</evidence>
<keyword evidence="1" id="KW-0472">Membrane</keyword>
<dbReference type="PANTHER" id="PTHR14969:SF13">
    <property type="entry name" value="AT30094P"/>
    <property type="match status" value="1"/>
</dbReference>
<proteinExistence type="predicted"/>
<dbReference type="CDD" id="cd03392">
    <property type="entry name" value="PAP2_like_2"/>
    <property type="match status" value="1"/>
</dbReference>
<dbReference type="PANTHER" id="PTHR14969">
    <property type="entry name" value="SPHINGOSINE-1-PHOSPHATE PHOSPHOHYDROLASE"/>
    <property type="match status" value="1"/>
</dbReference>
<feature type="transmembrane region" description="Helical" evidence="1">
    <location>
        <begin position="81"/>
        <end position="103"/>
    </location>
</feature>
<feature type="transmembrane region" description="Helical" evidence="1">
    <location>
        <begin position="110"/>
        <end position="131"/>
    </location>
</feature>
<keyword evidence="1" id="KW-0812">Transmembrane</keyword>
<dbReference type="InterPro" id="IPR036938">
    <property type="entry name" value="PAP2/HPO_sf"/>
</dbReference>
<keyword evidence="1" id="KW-1133">Transmembrane helix</keyword>
<dbReference type="Proteomes" id="UP000298781">
    <property type="component" value="Chromosome"/>
</dbReference>
<evidence type="ECO:0000256" key="1">
    <source>
        <dbReference type="SAM" id="Phobius"/>
    </source>
</evidence>
<keyword evidence="4" id="KW-1185">Reference proteome</keyword>
<dbReference type="Gene3D" id="1.20.144.10">
    <property type="entry name" value="Phosphatidic acid phosphatase type 2/haloperoxidase"/>
    <property type="match status" value="2"/>
</dbReference>
<feature type="transmembrane region" description="Helical" evidence="1">
    <location>
        <begin position="20"/>
        <end position="40"/>
    </location>
</feature>
<feature type="domain" description="Phosphatidic acid phosphatase type 2/haloperoxidase" evidence="2">
    <location>
        <begin position="106"/>
        <end position="223"/>
    </location>
</feature>
<dbReference type="RefSeq" id="WP_136959077.1">
    <property type="nucleotide sequence ID" value="NZ_CP039690.1"/>
</dbReference>
<sequence length="243" mass="26488">MTFMRHLRWSTLRHLIKNELGLVLTLAVAAGGLLIFLRLADEVVEGETAAFDRAVLLAFRHGGDPSIPIGPTWLPTVMRDITALGGVAVLSLIVLFAFSYLMLVRKRGAAVFLVASVLGGLGLSQGLKILFGRVRPDLVPNAPIELSASFPSGHSMLSAVTYLTLGALLTRVEPNRRARSFFPVVAVILTVLVGVSRVYIGVHWPTDVLAGWSLGAAWAMLCWMVVLWLQRRGRIERRANIEG</sequence>
<evidence type="ECO:0000259" key="2">
    <source>
        <dbReference type="SMART" id="SM00014"/>
    </source>
</evidence>
<feature type="transmembrane region" description="Helical" evidence="1">
    <location>
        <begin position="208"/>
        <end position="229"/>
    </location>
</feature>
<protein>
    <submittedName>
        <fullName evidence="3">Phosphatase PAP2 family protein</fullName>
    </submittedName>
</protein>